<dbReference type="RefSeq" id="XP_007757326.1">
    <property type="nucleotide sequence ID" value="XM_007759136.1"/>
</dbReference>
<reference evidence="3 4" key="1">
    <citation type="submission" date="2013-03" db="EMBL/GenBank/DDBJ databases">
        <title>The Genome Sequence of Cladophialophora yegresii CBS 114405.</title>
        <authorList>
            <consortium name="The Broad Institute Genomics Platform"/>
            <person name="Cuomo C."/>
            <person name="de Hoog S."/>
            <person name="Gorbushina A."/>
            <person name="Walker B."/>
            <person name="Young S.K."/>
            <person name="Zeng Q."/>
            <person name="Gargeya S."/>
            <person name="Fitzgerald M."/>
            <person name="Haas B."/>
            <person name="Abouelleil A."/>
            <person name="Allen A.W."/>
            <person name="Alvarado L."/>
            <person name="Arachchi H.M."/>
            <person name="Berlin A.M."/>
            <person name="Chapman S.B."/>
            <person name="Gainer-Dewar J."/>
            <person name="Goldberg J."/>
            <person name="Griggs A."/>
            <person name="Gujja S."/>
            <person name="Hansen M."/>
            <person name="Howarth C."/>
            <person name="Imamovic A."/>
            <person name="Ireland A."/>
            <person name="Larimer J."/>
            <person name="McCowan C."/>
            <person name="Murphy C."/>
            <person name="Pearson M."/>
            <person name="Poon T.W."/>
            <person name="Priest M."/>
            <person name="Roberts A."/>
            <person name="Saif S."/>
            <person name="Shea T."/>
            <person name="Sisk P."/>
            <person name="Sykes S."/>
            <person name="Wortman J."/>
            <person name="Nusbaum C."/>
            <person name="Birren B."/>
        </authorList>
    </citation>
    <scope>NUCLEOTIDE SEQUENCE [LARGE SCALE GENOMIC DNA]</scope>
    <source>
        <strain evidence="3 4">CBS 114405</strain>
    </source>
</reference>
<dbReference type="InterPro" id="IPR054722">
    <property type="entry name" value="PolX-like_BBD"/>
</dbReference>
<dbReference type="EMBL" id="AMGW01000003">
    <property type="protein sequence ID" value="EXJ60973.1"/>
    <property type="molecule type" value="Genomic_DNA"/>
</dbReference>
<dbReference type="HOGENOM" id="CLU_084818_0_0_1"/>
<proteinExistence type="predicted"/>
<feature type="region of interest" description="Disordered" evidence="1">
    <location>
        <begin position="252"/>
        <end position="292"/>
    </location>
</feature>
<dbReference type="VEuPathDB" id="FungiDB:A1O7_05126"/>
<feature type="compositionally biased region" description="Basic and acidic residues" evidence="1">
    <location>
        <begin position="214"/>
        <end position="232"/>
    </location>
</feature>
<organism evidence="3 4">
    <name type="scientific">Cladophialophora yegresii CBS 114405</name>
    <dbReference type="NCBI Taxonomy" id="1182544"/>
    <lineage>
        <taxon>Eukaryota</taxon>
        <taxon>Fungi</taxon>
        <taxon>Dikarya</taxon>
        <taxon>Ascomycota</taxon>
        <taxon>Pezizomycotina</taxon>
        <taxon>Eurotiomycetes</taxon>
        <taxon>Chaetothyriomycetidae</taxon>
        <taxon>Chaetothyriales</taxon>
        <taxon>Herpotrichiellaceae</taxon>
        <taxon>Cladophialophora</taxon>
    </lineage>
</organism>
<dbReference type="Proteomes" id="UP000019473">
    <property type="component" value="Unassembled WGS sequence"/>
</dbReference>
<evidence type="ECO:0000313" key="4">
    <source>
        <dbReference type="Proteomes" id="UP000019473"/>
    </source>
</evidence>
<dbReference type="GeneID" id="19179711"/>
<protein>
    <recommendedName>
        <fullName evidence="2">Retrovirus-related Pol polyprotein from transposon TNT 1-94-like beta-barrel domain-containing protein</fullName>
    </recommendedName>
</protein>
<feature type="region of interest" description="Disordered" evidence="1">
    <location>
        <begin position="214"/>
        <end position="240"/>
    </location>
</feature>
<dbReference type="PANTHER" id="PTHR40628">
    <property type="entry name" value="CHROMO DOMAIN-CONTAINING PROTEIN"/>
    <property type="match status" value="1"/>
</dbReference>
<name>W9VZ82_9EURO</name>
<evidence type="ECO:0000256" key="1">
    <source>
        <dbReference type="SAM" id="MobiDB-lite"/>
    </source>
</evidence>
<dbReference type="AlphaFoldDB" id="W9VZ82"/>
<sequence length="292" mass="33190">MSFRLDPRGDLLPPTIHPSSYYYTHTHTRGTSFGLLNKKPKKKQCYDWIFSTASNVHIAIDRTAFKAYAAFKSYVLTVSDQRQVPVRGIGTVELKLREPGSRDNHKILLEGVLHVPDWICNVFSDIYFLPASKYEHTWTELGVNFWVRDKEILKPWGYTEDFCGLDRLVLSKGHQGRNPMLEDPDREVFSVSLTWPQSQRDKWDKCVAEGPKLGAERLEKTSKKTQADEETKVHKRQAKSALVESTKWRLVPDVSNSERGKSERKSGEVSGAPKILPRASSLFDPAKGSRGG</sequence>
<dbReference type="PANTHER" id="PTHR40628:SF1">
    <property type="entry name" value="CHROMO DOMAIN-CONTAINING PROTEIN"/>
    <property type="match status" value="1"/>
</dbReference>
<dbReference type="Pfam" id="PF22936">
    <property type="entry name" value="Pol_BBD"/>
    <property type="match status" value="1"/>
</dbReference>
<keyword evidence="4" id="KW-1185">Reference proteome</keyword>
<evidence type="ECO:0000259" key="2">
    <source>
        <dbReference type="Pfam" id="PF22936"/>
    </source>
</evidence>
<dbReference type="eggNOG" id="ENOG502SZ82">
    <property type="taxonomic scope" value="Eukaryota"/>
</dbReference>
<feature type="domain" description="Retrovirus-related Pol polyprotein from transposon TNT 1-94-like beta-barrel" evidence="2">
    <location>
        <begin position="48"/>
        <end position="124"/>
    </location>
</feature>
<comment type="caution">
    <text evidence="3">The sequence shown here is derived from an EMBL/GenBank/DDBJ whole genome shotgun (WGS) entry which is preliminary data.</text>
</comment>
<feature type="compositionally biased region" description="Basic and acidic residues" evidence="1">
    <location>
        <begin position="256"/>
        <end position="267"/>
    </location>
</feature>
<gene>
    <name evidence="3" type="ORF">A1O7_05126</name>
</gene>
<dbReference type="OrthoDB" id="4232400at2759"/>
<evidence type="ECO:0000313" key="3">
    <source>
        <dbReference type="EMBL" id="EXJ60973.1"/>
    </source>
</evidence>
<accession>W9VZ82</accession>